<dbReference type="Pfam" id="PF21833">
    <property type="entry name" value="DUF6893"/>
    <property type="match status" value="1"/>
</dbReference>
<name>A0A378X0Y6_9NOCA</name>
<protein>
    <submittedName>
        <fullName evidence="2">Uncharacterized protein</fullName>
    </submittedName>
</protein>
<organism evidence="2 3">
    <name type="scientific">Nocardia africana</name>
    <dbReference type="NCBI Taxonomy" id="134964"/>
    <lineage>
        <taxon>Bacteria</taxon>
        <taxon>Bacillati</taxon>
        <taxon>Actinomycetota</taxon>
        <taxon>Actinomycetes</taxon>
        <taxon>Mycobacteriales</taxon>
        <taxon>Nocardiaceae</taxon>
        <taxon>Nocardia</taxon>
    </lineage>
</organism>
<evidence type="ECO:0000256" key="1">
    <source>
        <dbReference type="SAM" id="Phobius"/>
    </source>
</evidence>
<keyword evidence="1" id="KW-0812">Transmembrane</keyword>
<proteinExistence type="predicted"/>
<gene>
    <name evidence="2" type="ORF">NCTC13184_04748</name>
</gene>
<accession>A0A378X0Y6</accession>
<keyword evidence="1" id="KW-1133">Transmembrane helix</keyword>
<dbReference type="RefSeq" id="WP_372464222.1">
    <property type="nucleotide sequence ID" value="NZ_JAJFOE010000001.1"/>
</dbReference>
<dbReference type="AlphaFoldDB" id="A0A378X0Y6"/>
<dbReference type="EMBL" id="UGRU01000001">
    <property type="protein sequence ID" value="SUA46223.1"/>
    <property type="molecule type" value="Genomic_DNA"/>
</dbReference>
<evidence type="ECO:0000313" key="2">
    <source>
        <dbReference type="EMBL" id="SUA46223.1"/>
    </source>
</evidence>
<keyword evidence="1" id="KW-0472">Membrane</keyword>
<feature type="transmembrane region" description="Helical" evidence="1">
    <location>
        <begin position="6"/>
        <end position="28"/>
    </location>
</feature>
<reference evidence="2 3" key="1">
    <citation type="submission" date="2018-06" db="EMBL/GenBank/DDBJ databases">
        <authorList>
            <consortium name="Pathogen Informatics"/>
            <person name="Doyle S."/>
        </authorList>
    </citation>
    <scope>NUCLEOTIDE SEQUENCE [LARGE SCALE GENOMIC DNA]</scope>
    <source>
        <strain evidence="2 3">NCTC13184</strain>
    </source>
</reference>
<evidence type="ECO:0000313" key="3">
    <source>
        <dbReference type="Proteomes" id="UP000255082"/>
    </source>
</evidence>
<dbReference type="Proteomes" id="UP000255082">
    <property type="component" value="Unassembled WGS sequence"/>
</dbReference>
<dbReference type="InterPro" id="IPR054188">
    <property type="entry name" value="DUF6893"/>
</dbReference>
<sequence length="39" mass="4276">METVGMVATGVVAAAVVALALIGIRSIPDMRRYLRMRRM</sequence>